<evidence type="ECO:0000256" key="1">
    <source>
        <dbReference type="SAM" id="MobiDB-lite"/>
    </source>
</evidence>
<reference evidence="2" key="1">
    <citation type="submission" date="2021-04" db="EMBL/GenBank/DDBJ databases">
        <title>Draft Genome Sequence of Pandoravirus japonicus, Isolated from the Sabaishi River of Niigata, Japan.</title>
        <authorList>
            <person name="Hosokawa N."/>
            <person name="Takahashi H."/>
            <person name="Aoki K."/>
            <person name="Takemura M."/>
        </authorList>
    </citation>
    <scope>NUCLEOTIDE SEQUENCE</scope>
</reference>
<sequence>MAAVMLDRVGLGVVSTVGDPRDARFEDATQYVRIGGRLYALVDRAIAIVLSRADGASDRQRGVLDDDPAVCAAWWLYRARVAQRLCATDLDPGEAVEREDPLGVTVRPCGPIAEVRRAAHARSLAYSAAGLVRLFDHMQRMWGGRAFGPDLAWAARAGGPLERVVARLALASRAVPLARRRVCQKRRRRRLARCRSTASDGPCGSRVDRAPRDDAAIATTTATAQPPPTVPWPVAHMSLDFIGRLQSVINRRPAMPRDAPLTPPLADQPDSWTPMDT</sequence>
<dbReference type="Proteomes" id="UP001253637">
    <property type="component" value="Segment"/>
</dbReference>
<feature type="region of interest" description="Disordered" evidence="1">
    <location>
        <begin position="254"/>
        <end position="277"/>
    </location>
</feature>
<name>A0A811BRT6_9VIRU</name>
<evidence type="ECO:0000313" key="3">
    <source>
        <dbReference type="Proteomes" id="UP001253637"/>
    </source>
</evidence>
<organism evidence="2 3">
    <name type="scientific">Pandoravirus japonicus</name>
    <dbReference type="NCBI Taxonomy" id="2823154"/>
    <lineage>
        <taxon>Viruses</taxon>
        <taxon>Pandoravirus</taxon>
    </lineage>
</organism>
<protein>
    <submittedName>
        <fullName evidence="2">Uncharacterized protein</fullName>
    </submittedName>
</protein>
<proteinExistence type="predicted"/>
<dbReference type="EMBL" id="LC625835">
    <property type="protein sequence ID" value="BCU03051.1"/>
    <property type="molecule type" value="Genomic_DNA"/>
</dbReference>
<feature type="region of interest" description="Disordered" evidence="1">
    <location>
        <begin position="189"/>
        <end position="211"/>
    </location>
</feature>
<evidence type="ECO:0000313" key="2">
    <source>
        <dbReference type="EMBL" id="BCU03051.1"/>
    </source>
</evidence>
<accession>A0A811BRT6</accession>